<dbReference type="CDD" id="cd03013">
    <property type="entry name" value="PRX5_like"/>
    <property type="match status" value="1"/>
</dbReference>
<keyword evidence="1 3" id="KW-0575">Peroxidase</keyword>
<dbReference type="PROSITE" id="PS51352">
    <property type="entry name" value="THIOREDOXIN_2"/>
    <property type="match status" value="1"/>
</dbReference>
<dbReference type="InterPro" id="IPR013740">
    <property type="entry name" value="Redoxin"/>
</dbReference>
<dbReference type="Pfam" id="PF08534">
    <property type="entry name" value="Redoxin"/>
    <property type="match status" value="1"/>
</dbReference>
<dbReference type="InterPro" id="IPR037944">
    <property type="entry name" value="PRX5-like"/>
</dbReference>
<dbReference type="PANTHER" id="PTHR10430">
    <property type="entry name" value="PEROXIREDOXIN"/>
    <property type="match status" value="1"/>
</dbReference>
<keyword evidence="2 3" id="KW-0560">Oxidoreductase</keyword>
<feature type="domain" description="Thioredoxin" evidence="4">
    <location>
        <begin position="5"/>
        <end position="163"/>
    </location>
</feature>
<dbReference type="Proteomes" id="UP001596152">
    <property type="component" value="Unassembled WGS sequence"/>
</dbReference>
<evidence type="ECO:0000256" key="3">
    <source>
        <dbReference type="RuleBase" id="RU366011"/>
    </source>
</evidence>
<keyword evidence="3" id="KW-0049">Antioxidant</keyword>
<sequence length="163" mass="17974">MFRTIRVGERIPPVRLGRLRDGAVQSDNIETLCTGRRGILVGLPGAFTPVCSGTHVPDFVERAPQLKASGFDFIICLAANDPWAMDLWSRSLDPEGRLTFLSDGNLEFARKTGLTRTDPDLFLGERCRRFMMVVDGAVVEKLSVESELAAVTCTRSQDVMLDA</sequence>
<comment type="function">
    <text evidence="3">Thiol-specific peroxidase that catalyzes the reduction of hydrogen peroxide and organic hydroperoxides to water and alcohols, respectively. Plays a role in cell protection against oxidative stress by detoxifying peroxides.</text>
</comment>
<dbReference type="EC" id="1.11.1.27" evidence="3"/>
<protein>
    <recommendedName>
        <fullName evidence="3">Glutathione-dependent peroxiredoxin</fullName>
        <ecNumber evidence="3">1.11.1.27</ecNumber>
    </recommendedName>
</protein>
<name>A0ABW0FS65_9CAUL</name>
<organism evidence="5 6">
    <name type="scientific">Brevundimonas staleyi</name>
    <dbReference type="NCBI Taxonomy" id="74326"/>
    <lineage>
        <taxon>Bacteria</taxon>
        <taxon>Pseudomonadati</taxon>
        <taxon>Pseudomonadota</taxon>
        <taxon>Alphaproteobacteria</taxon>
        <taxon>Caulobacterales</taxon>
        <taxon>Caulobacteraceae</taxon>
        <taxon>Brevundimonas</taxon>
    </lineage>
</organism>
<dbReference type="PANTHER" id="PTHR10430:SF16">
    <property type="entry name" value="PEROXIREDOXIN-5, MITOCHONDRIAL"/>
    <property type="match status" value="1"/>
</dbReference>
<dbReference type="SUPFAM" id="SSF52833">
    <property type="entry name" value="Thioredoxin-like"/>
    <property type="match status" value="1"/>
</dbReference>
<keyword evidence="3" id="KW-0676">Redox-active center</keyword>
<comment type="catalytic activity">
    <reaction evidence="3">
        <text>a hydroperoxide + 2 glutathione = an alcohol + glutathione disulfide + H2O</text>
        <dbReference type="Rhea" id="RHEA:62632"/>
        <dbReference type="ChEBI" id="CHEBI:15377"/>
        <dbReference type="ChEBI" id="CHEBI:30879"/>
        <dbReference type="ChEBI" id="CHEBI:35924"/>
        <dbReference type="ChEBI" id="CHEBI:57925"/>
        <dbReference type="ChEBI" id="CHEBI:58297"/>
        <dbReference type="EC" id="1.11.1.27"/>
    </reaction>
</comment>
<comment type="similarity">
    <text evidence="3">Belongs to the peroxiredoxin family. Prx5 subfamily.</text>
</comment>
<evidence type="ECO:0000259" key="4">
    <source>
        <dbReference type="PROSITE" id="PS51352"/>
    </source>
</evidence>
<evidence type="ECO:0000313" key="6">
    <source>
        <dbReference type="Proteomes" id="UP001596152"/>
    </source>
</evidence>
<evidence type="ECO:0000256" key="2">
    <source>
        <dbReference type="ARBA" id="ARBA00023002"/>
    </source>
</evidence>
<dbReference type="Gene3D" id="3.40.30.10">
    <property type="entry name" value="Glutaredoxin"/>
    <property type="match status" value="1"/>
</dbReference>
<dbReference type="InterPro" id="IPR013766">
    <property type="entry name" value="Thioredoxin_domain"/>
</dbReference>
<dbReference type="EMBL" id="JBHSLF010000019">
    <property type="protein sequence ID" value="MFC5344226.1"/>
    <property type="molecule type" value="Genomic_DNA"/>
</dbReference>
<evidence type="ECO:0000256" key="1">
    <source>
        <dbReference type="ARBA" id="ARBA00022559"/>
    </source>
</evidence>
<dbReference type="RefSeq" id="WP_374037546.1">
    <property type="nucleotide sequence ID" value="NZ_CP169082.1"/>
</dbReference>
<accession>A0ABW0FS65</accession>
<dbReference type="InterPro" id="IPR036249">
    <property type="entry name" value="Thioredoxin-like_sf"/>
</dbReference>
<reference evidence="6" key="1">
    <citation type="journal article" date="2019" name="Int. J. Syst. Evol. Microbiol.">
        <title>The Global Catalogue of Microorganisms (GCM) 10K type strain sequencing project: providing services to taxonomists for standard genome sequencing and annotation.</title>
        <authorList>
            <consortium name="The Broad Institute Genomics Platform"/>
            <consortium name="The Broad Institute Genome Sequencing Center for Infectious Disease"/>
            <person name="Wu L."/>
            <person name="Ma J."/>
        </authorList>
    </citation>
    <scope>NUCLEOTIDE SEQUENCE [LARGE SCALE GENOMIC DNA]</scope>
    <source>
        <strain evidence="6">JCM 12125</strain>
    </source>
</reference>
<evidence type="ECO:0000313" key="5">
    <source>
        <dbReference type="EMBL" id="MFC5344226.1"/>
    </source>
</evidence>
<comment type="caution">
    <text evidence="5">The sequence shown here is derived from an EMBL/GenBank/DDBJ whole genome shotgun (WGS) entry which is preliminary data.</text>
</comment>
<keyword evidence="6" id="KW-1185">Reference proteome</keyword>
<gene>
    <name evidence="5" type="ORF">ACFPIE_09890</name>
</gene>
<proteinExistence type="inferred from homology"/>